<dbReference type="GO" id="GO:0016835">
    <property type="term" value="F:carbon-oxygen lyase activity"/>
    <property type="evidence" value="ECO:0007669"/>
    <property type="project" value="TreeGrafter"/>
</dbReference>
<feature type="domain" description="SIS" evidence="3">
    <location>
        <begin position="392"/>
        <end position="554"/>
    </location>
</feature>
<dbReference type="InterPro" id="IPR040190">
    <property type="entry name" value="MURQ/GCKR"/>
</dbReference>
<dbReference type="AlphaFoldDB" id="A0A3A6TAA8"/>
<dbReference type="PANTHER" id="PTHR10088:SF4">
    <property type="entry name" value="GLUCOKINASE REGULATORY PROTEIN"/>
    <property type="match status" value="1"/>
</dbReference>
<accession>A0A3A6TAA8</accession>
<dbReference type="PANTHER" id="PTHR10088">
    <property type="entry name" value="GLUCOKINASE REGULATORY PROTEIN"/>
    <property type="match status" value="1"/>
</dbReference>
<dbReference type="GO" id="GO:0016803">
    <property type="term" value="F:ether hydrolase activity"/>
    <property type="evidence" value="ECO:0007669"/>
    <property type="project" value="TreeGrafter"/>
</dbReference>
<proteinExistence type="predicted"/>
<comment type="caution">
    <text evidence="4">The sequence shown here is derived from an EMBL/GenBank/DDBJ whole genome shotgun (WGS) entry which is preliminary data.</text>
</comment>
<evidence type="ECO:0000256" key="1">
    <source>
        <dbReference type="ARBA" id="ARBA00022490"/>
    </source>
</evidence>
<dbReference type="RefSeq" id="WP_121855144.1">
    <property type="nucleotide sequence ID" value="NZ_CP037952.1"/>
</dbReference>
<evidence type="ECO:0000313" key="5">
    <source>
        <dbReference type="Proteomes" id="UP000273022"/>
    </source>
</evidence>
<dbReference type="Proteomes" id="UP000273022">
    <property type="component" value="Unassembled WGS sequence"/>
</dbReference>
<keyword evidence="5" id="KW-1185">Reference proteome</keyword>
<sequence length="617" mass="67406">MAAISAHLLHETISPLVNDDLSKTLFSSFSGYEFKVNHHYSGKYHAQQAAFHNLPASLCLKTSIHPSNVLKHIPVALQSLITELKISPGVILGELKSDTRFVTSTVDDLNGLPKKVNHKSKLEFKRATSMSNIVGMEAVIPEAYLTSPKSRCEVLETEKELNGKALDTMEVKELLDGMIETYHTLASILLPHLDSILKLITVTKQVIQNGGRIFILGAGTSGRLAAECSSYKPSSIIAIPAGGKDAIFKCQKGAEDQYTAAWLALEEYQPNNKDIIVGLSASGSSPFVLGGLCISQSLGFKTASISCNKDSKIMKFADLSVEVPVGAEFITGSTRMKSGSAQLFILSLIALNIDNEEFNDLNSLQCLLTLLEQQTLRSKLFNTEMEKLILFGANALKNNGKIVYIGNDACGRLGIIDASECPPTFGVEELTVTGLIPDGDMTFKSAFNTTENVGLTEQLQKMKLNSTDLVVIISSSFHAQLKYDEISTCCDNSGATLSMIRVVEKQDDLASSTTNSVTLTLQISSRADREIITKMVIKQTLNMFTTAAMIRDGRVRGNRMAYMQRSNLKLQKREVQNLKSLSGLTSHQCGLLLSLFSNTAEAEERYLDAVKQHRQSL</sequence>
<protein>
    <submittedName>
        <fullName evidence="4">N-acetylmuramic acid 6-phosphate etherase</fullName>
        <ecNumber evidence="4">4.2.1.126</ecNumber>
    </submittedName>
</protein>
<evidence type="ECO:0000259" key="3">
    <source>
        <dbReference type="PROSITE" id="PS51464"/>
    </source>
</evidence>
<evidence type="ECO:0000256" key="2">
    <source>
        <dbReference type="ARBA" id="ARBA00023277"/>
    </source>
</evidence>
<reference evidence="4 5" key="1">
    <citation type="submission" date="2018-09" db="EMBL/GenBank/DDBJ databases">
        <title>Phylogeny of the Shewanellaceae, and recommendation for two new genera, Pseudoshewanella and Parashewanella.</title>
        <authorList>
            <person name="Wang G."/>
        </authorList>
    </citation>
    <scope>NUCLEOTIDE SEQUENCE [LARGE SCALE GENOMIC DNA]</scope>
    <source>
        <strain evidence="4 5">KCTC 22492</strain>
    </source>
</reference>
<keyword evidence="2" id="KW-0119">Carbohydrate metabolism</keyword>
<dbReference type="Pfam" id="PF22645">
    <property type="entry name" value="GKRP_SIS_N"/>
    <property type="match status" value="1"/>
</dbReference>
<dbReference type="NCBIfam" id="NF003915">
    <property type="entry name" value="PRK05441.1"/>
    <property type="match status" value="1"/>
</dbReference>
<organism evidence="4 5">
    <name type="scientific">Parashewanella spongiae</name>
    <dbReference type="NCBI Taxonomy" id="342950"/>
    <lineage>
        <taxon>Bacteria</taxon>
        <taxon>Pseudomonadati</taxon>
        <taxon>Pseudomonadota</taxon>
        <taxon>Gammaproteobacteria</taxon>
        <taxon>Alteromonadales</taxon>
        <taxon>Shewanellaceae</taxon>
        <taxon>Parashewanella</taxon>
    </lineage>
</organism>
<dbReference type="GO" id="GO:0009254">
    <property type="term" value="P:peptidoglycan turnover"/>
    <property type="evidence" value="ECO:0007669"/>
    <property type="project" value="TreeGrafter"/>
</dbReference>
<dbReference type="EC" id="4.2.1.126" evidence="4"/>
<dbReference type="GO" id="GO:0097367">
    <property type="term" value="F:carbohydrate derivative binding"/>
    <property type="evidence" value="ECO:0007669"/>
    <property type="project" value="InterPro"/>
</dbReference>
<gene>
    <name evidence="4" type="ORF">D5R81_18935</name>
</gene>
<feature type="domain" description="SIS" evidence="3">
    <location>
        <begin position="203"/>
        <end position="359"/>
    </location>
</feature>
<dbReference type="Gene3D" id="3.40.50.10490">
    <property type="entry name" value="Glucose-6-phosphate isomerase like protein, domain 1"/>
    <property type="match status" value="2"/>
</dbReference>
<dbReference type="InterPro" id="IPR054017">
    <property type="entry name" value="GKRP_SIS_2"/>
</dbReference>
<dbReference type="OrthoDB" id="9813395at2"/>
<dbReference type="PROSITE" id="PS51464">
    <property type="entry name" value="SIS"/>
    <property type="match status" value="2"/>
</dbReference>
<keyword evidence="4" id="KW-0456">Lyase</keyword>
<dbReference type="Pfam" id="PF22198">
    <property type="entry name" value="GKRP_SIS_2"/>
    <property type="match status" value="1"/>
</dbReference>
<dbReference type="SUPFAM" id="SSF53697">
    <property type="entry name" value="SIS domain"/>
    <property type="match status" value="2"/>
</dbReference>
<dbReference type="EMBL" id="QYYH01000201">
    <property type="protein sequence ID" value="RJY04927.1"/>
    <property type="molecule type" value="Genomic_DNA"/>
</dbReference>
<keyword evidence="1" id="KW-0963">Cytoplasm</keyword>
<dbReference type="InterPro" id="IPR001347">
    <property type="entry name" value="SIS_dom"/>
</dbReference>
<evidence type="ECO:0000313" key="4">
    <source>
        <dbReference type="EMBL" id="RJY04927.1"/>
    </source>
</evidence>
<dbReference type="InterPro" id="IPR046348">
    <property type="entry name" value="SIS_dom_sf"/>
</dbReference>
<dbReference type="GO" id="GO:0046348">
    <property type="term" value="P:amino sugar catabolic process"/>
    <property type="evidence" value="ECO:0007669"/>
    <property type="project" value="TreeGrafter"/>
</dbReference>
<name>A0A3A6TAA8_9GAMM</name>